<dbReference type="EMBL" id="JBHMBL010000001">
    <property type="protein sequence ID" value="MFB9642368.1"/>
    <property type="molecule type" value="Genomic_DNA"/>
</dbReference>
<keyword evidence="4 6" id="KW-1133">Transmembrane helix</keyword>
<comment type="caution">
    <text evidence="8">The sequence shown here is derived from an EMBL/GenBank/DDBJ whole genome shotgun (WGS) entry which is preliminary data.</text>
</comment>
<proteinExistence type="predicted"/>
<keyword evidence="2" id="KW-1003">Cell membrane</keyword>
<accession>A0ABV5SPX6</accession>
<evidence type="ECO:0000256" key="6">
    <source>
        <dbReference type="SAM" id="Phobius"/>
    </source>
</evidence>
<keyword evidence="5 6" id="KW-0472">Membrane</keyword>
<feature type="domain" description="Cardiolipin synthase N-terminal" evidence="7">
    <location>
        <begin position="27"/>
        <end position="67"/>
    </location>
</feature>
<protein>
    <submittedName>
        <fullName evidence="8">PLDc N-terminal domain-containing protein</fullName>
    </submittedName>
</protein>
<sequence length="131" mass="15247">MFFLNSLWDWFWFLFWAFAYVAYLFALIYIIIDIFRDHSLNGWLKAVWLIFLVFVPFLTALVYLIARGGGMAERSARKQNEYQEYSEEYIRSVSFASPTDEIAKAKALLDAGTITQGEFDALKNKALGNKF</sequence>
<reference evidence="8 9" key="1">
    <citation type="submission" date="2024-09" db="EMBL/GenBank/DDBJ databases">
        <authorList>
            <person name="Sun Q."/>
            <person name="Mori K."/>
        </authorList>
    </citation>
    <scope>NUCLEOTIDE SEQUENCE [LARGE SCALE GENOMIC DNA]</scope>
    <source>
        <strain evidence="8 9">JCM 14321</strain>
    </source>
</reference>
<comment type="subcellular location">
    <subcellularLocation>
        <location evidence="1">Cell membrane</location>
        <topology evidence="1">Multi-pass membrane protein</topology>
    </subcellularLocation>
</comment>
<gene>
    <name evidence="8" type="ORF">ACFFQV_08710</name>
</gene>
<evidence type="ECO:0000256" key="2">
    <source>
        <dbReference type="ARBA" id="ARBA00022475"/>
    </source>
</evidence>
<evidence type="ECO:0000259" key="7">
    <source>
        <dbReference type="Pfam" id="PF13396"/>
    </source>
</evidence>
<dbReference type="Pfam" id="PF13396">
    <property type="entry name" value="PLDc_N"/>
    <property type="match status" value="1"/>
</dbReference>
<dbReference type="Proteomes" id="UP001589667">
    <property type="component" value="Unassembled WGS sequence"/>
</dbReference>
<evidence type="ECO:0000256" key="4">
    <source>
        <dbReference type="ARBA" id="ARBA00022989"/>
    </source>
</evidence>
<evidence type="ECO:0000256" key="1">
    <source>
        <dbReference type="ARBA" id="ARBA00004651"/>
    </source>
</evidence>
<organism evidence="8 9">
    <name type="scientific">Agromyces lapidis</name>
    <dbReference type="NCBI Taxonomy" id="279574"/>
    <lineage>
        <taxon>Bacteria</taxon>
        <taxon>Bacillati</taxon>
        <taxon>Actinomycetota</taxon>
        <taxon>Actinomycetes</taxon>
        <taxon>Micrococcales</taxon>
        <taxon>Microbacteriaceae</taxon>
        <taxon>Agromyces</taxon>
    </lineage>
</organism>
<feature type="transmembrane region" description="Helical" evidence="6">
    <location>
        <begin position="47"/>
        <end position="66"/>
    </location>
</feature>
<evidence type="ECO:0000256" key="3">
    <source>
        <dbReference type="ARBA" id="ARBA00022692"/>
    </source>
</evidence>
<evidence type="ECO:0000313" key="9">
    <source>
        <dbReference type="Proteomes" id="UP001589667"/>
    </source>
</evidence>
<dbReference type="RefSeq" id="WP_157424097.1">
    <property type="nucleotide sequence ID" value="NZ_BAAANI010000001.1"/>
</dbReference>
<name>A0ABV5SPX6_9MICO</name>
<dbReference type="InterPro" id="IPR027379">
    <property type="entry name" value="CLS_N"/>
</dbReference>
<feature type="transmembrane region" description="Helical" evidence="6">
    <location>
        <begin position="12"/>
        <end position="35"/>
    </location>
</feature>
<evidence type="ECO:0000313" key="8">
    <source>
        <dbReference type="EMBL" id="MFB9642368.1"/>
    </source>
</evidence>
<keyword evidence="3 6" id="KW-0812">Transmembrane</keyword>
<keyword evidence="9" id="KW-1185">Reference proteome</keyword>
<evidence type="ECO:0000256" key="5">
    <source>
        <dbReference type="ARBA" id="ARBA00023136"/>
    </source>
</evidence>